<dbReference type="Proteomes" id="UP000249723">
    <property type="component" value="Unassembled WGS sequence"/>
</dbReference>
<gene>
    <name evidence="1" type="ORF">BZ3500_MVSOF-1268-A1-R1_CHR3-1G05664</name>
</gene>
<evidence type="ECO:0000313" key="2">
    <source>
        <dbReference type="Proteomes" id="UP000249723"/>
    </source>
</evidence>
<proteinExistence type="predicted"/>
<evidence type="ECO:0000313" key="1">
    <source>
        <dbReference type="EMBL" id="SCZ98854.1"/>
    </source>
</evidence>
<name>A0A2X0LD13_9BASI</name>
<reference evidence="2" key="1">
    <citation type="submission" date="2016-10" db="EMBL/GenBank/DDBJ databases">
        <authorList>
            <person name="Jeantristanb JTB J.-T."/>
            <person name="Ricardo R."/>
        </authorList>
    </citation>
    <scope>NUCLEOTIDE SEQUENCE [LARGE SCALE GENOMIC DNA]</scope>
</reference>
<keyword evidence="2" id="KW-1185">Reference proteome</keyword>
<protein>
    <submittedName>
        <fullName evidence="1">BZ3500_MvSof-1268-A1-R1_Chr3-1g05664 protein</fullName>
    </submittedName>
</protein>
<dbReference type="EMBL" id="FMWP01000096">
    <property type="protein sequence ID" value="SCZ98854.1"/>
    <property type="molecule type" value="Genomic_DNA"/>
</dbReference>
<dbReference type="AlphaFoldDB" id="A0A2X0LD13"/>
<organism evidence="1 2">
    <name type="scientific">Microbotryum saponariae</name>
    <dbReference type="NCBI Taxonomy" id="289078"/>
    <lineage>
        <taxon>Eukaryota</taxon>
        <taxon>Fungi</taxon>
        <taxon>Dikarya</taxon>
        <taxon>Basidiomycota</taxon>
        <taxon>Pucciniomycotina</taxon>
        <taxon>Microbotryomycetes</taxon>
        <taxon>Microbotryales</taxon>
        <taxon>Microbotryaceae</taxon>
        <taxon>Microbotryum</taxon>
    </lineage>
</organism>
<sequence>MKTTIPQSRKRKKYSRLFNVGNHLASSSLKSEISPFGSTLLGRMTIPSPKRGPSTEFLGAAVPPSWVRVLLIGVEGLERSDERRRDRPVGLVPLVMSKDDRVGV</sequence>
<accession>A0A2X0LD13</accession>